<evidence type="ECO:0000313" key="4">
    <source>
        <dbReference type="Proteomes" id="UP000479531"/>
    </source>
</evidence>
<name>A0A3R6DWZ4_9FIRM</name>
<evidence type="ECO:0000313" key="3">
    <source>
        <dbReference type="Proteomes" id="UP000284465"/>
    </source>
</evidence>
<gene>
    <name evidence="2" type="ORF">DW927_12085</name>
    <name evidence="1" type="ORF">GCK47_17165</name>
</gene>
<dbReference type="EMBL" id="QSFP01000013">
    <property type="protein sequence ID" value="RHA66270.1"/>
    <property type="molecule type" value="Genomic_DNA"/>
</dbReference>
<dbReference type="Proteomes" id="UP000284465">
    <property type="component" value="Unassembled WGS sequence"/>
</dbReference>
<comment type="caution">
    <text evidence="2">The sequence shown here is derived from an EMBL/GenBank/DDBJ whole genome shotgun (WGS) entry which is preliminary data.</text>
</comment>
<evidence type="ECO:0000313" key="1">
    <source>
        <dbReference type="EMBL" id="MVQ47363.1"/>
    </source>
</evidence>
<organism evidence="2 3">
    <name type="scientific">Roseburia intestinalis</name>
    <dbReference type="NCBI Taxonomy" id="166486"/>
    <lineage>
        <taxon>Bacteria</taxon>
        <taxon>Bacillati</taxon>
        <taxon>Bacillota</taxon>
        <taxon>Clostridia</taxon>
        <taxon>Lachnospirales</taxon>
        <taxon>Lachnospiraceae</taxon>
        <taxon>Roseburia</taxon>
    </lineage>
</organism>
<evidence type="ECO:0000313" key="2">
    <source>
        <dbReference type="EMBL" id="RHA66270.1"/>
    </source>
</evidence>
<protein>
    <recommendedName>
        <fullName evidence="5">DUF4298 domain-containing protein</fullName>
    </recommendedName>
</protein>
<proteinExistence type="predicted"/>
<dbReference type="RefSeq" id="WP_118591771.1">
    <property type="nucleotide sequence ID" value="NZ_JADNLD010000053.1"/>
</dbReference>
<sequence>MEELRKCYAELSARLRSIENDHETDILDFINLDEEIMNDFRGDWTDDDVHKWLYFVDRMSAVTKAYNIVREELHLGEMLPGIEEV</sequence>
<reference evidence="1 4" key="2">
    <citation type="submission" date="2019-10" db="EMBL/GenBank/DDBJ databases">
        <title>Roseburia spp. ameliorate alcoholic fatty liver via restoration of gut barrier function.</title>
        <authorList>
            <person name="Seo B."/>
            <person name="Ko G."/>
        </authorList>
    </citation>
    <scope>NUCLEOTIDE SEQUENCE [LARGE SCALE GENOMIC DNA]</scope>
    <source>
        <strain evidence="1 4">SNUG30017</strain>
    </source>
</reference>
<dbReference type="Proteomes" id="UP000479531">
    <property type="component" value="Unassembled WGS sequence"/>
</dbReference>
<dbReference type="EMBL" id="WGGT01000032">
    <property type="protein sequence ID" value="MVQ47363.1"/>
    <property type="molecule type" value="Genomic_DNA"/>
</dbReference>
<dbReference type="AlphaFoldDB" id="A0A3R6DWZ4"/>
<evidence type="ECO:0008006" key="5">
    <source>
        <dbReference type="Google" id="ProtNLM"/>
    </source>
</evidence>
<reference evidence="2 3" key="1">
    <citation type="submission" date="2018-08" db="EMBL/GenBank/DDBJ databases">
        <title>A genome reference for cultivated species of the human gut microbiota.</title>
        <authorList>
            <person name="Zou Y."/>
            <person name="Xue W."/>
            <person name="Luo G."/>
        </authorList>
    </citation>
    <scope>NUCLEOTIDE SEQUENCE [LARGE SCALE GENOMIC DNA]</scope>
    <source>
        <strain evidence="2 3">AM43-11</strain>
    </source>
</reference>
<accession>A0A3R6DWZ4</accession>